<evidence type="ECO:0000313" key="5">
    <source>
        <dbReference type="Proteomes" id="UP001221898"/>
    </source>
</evidence>
<dbReference type="InterPro" id="IPR004020">
    <property type="entry name" value="DAPIN"/>
</dbReference>
<dbReference type="SUPFAM" id="SSF47986">
    <property type="entry name" value="DEATH domain"/>
    <property type="match status" value="1"/>
</dbReference>
<protein>
    <recommendedName>
        <fullName evidence="3">Pyrin domain-containing protein</fullName>
    </recommendedName>
</protein>
<comment type="caution">
    <text evidence="4">The sequence shown here is derived from an EMBL/GenBank/DDBJ whole genome shotgun (WGS) entry which is preliminary data.</text>
</comment>
<dbReference type="Pfam" id="PF00735">
    <property type="entry name" value="Septin"/>
    <property type="match status" value="1"/>
</dbReference>
<dbReference type="SMART" id="SM01289">
    <property type="entry name" value="PYRIN"/>
    <property type="match status" value="1"/>
</dbReference>
<dbReference type="AlphaFoldDB" id="A0AAD7R742"/>
<keyword evidence="5" id="KW-1185">Reference proteome</keyword>
<dbReference type="EMBL" id="JAINUG010000500">
    <property type="protein sequence ID" value="KAJ8367159.1"/>
    <property type="molecule type" value="Genomic_DNA"/>
</dbReference>
<dbReference type="Proteomes" id="UP001221898">
    <property type="component" value="Unassembled WGS sequence"/>
</dbReference>
<dbReference type="SUPFAM" id="SSF52540">
    <property type="entry name" value="P-loop containing nucleoside triphosphate hydrolases"/>
    <property type="match status" value="1"/>
</dbReference>
<dbReference type="PANTHER" id="PTHR14241">
    <property type="entry name" value="INTERFERON-INDUCED PROTEIN 44"/>
    <property type="match status" value="1"/>
</dbReference>
<reference evidence="4" key="1">
    <citation type="journal article" date="2023" name="Science">
        <title>Genome structures resolve the early diversification of teleost fishes.</title>
        <authorList>
            <person name="Parey E."/>
            <person name="Louis A."/>
            <person name="Montfort J."/>
            <person name="Bouchez O."/>
            <person name="Roques C."/>
            <person name="Iampietro C."/>
            <person name="Lluch J."/>
            <person name="Castinel A."/>
            <person name="Donnadieu C."/>
            <person name="Desvignes T."/>
            <person name="Floi Bucao C."/>
            <person name="Jouanno E."/>
            <person name="Wen M."/>
            <person name="Mejri S."/>
            <person name="Dirks R."/>
            <person name="Jansen H."/>
            <person name="Henkel C."/>
            <person name="Chen W.J."/>
            <person name="Zahm M."/>
            <person name="Cabau C."/>
            <person name="Klopp C."/>
            <person name="Thompson A.W."/>
            <person name="Robinson-Rechavi M."/>
            <person name="Braasch I."/>
            <person name="Lecointre G."/>
            <person name="Bobe J."/>
            <person name="Postlethwait J.H."/>
            <person name="Berthelot C."/>
            <person name="Roest Crollius H."/>
            <person name="Guiguen Y."/>
        </authorList>
    </citation>
    <scope>NUCLEOTIDE SEQUENCE</scope>
    <source>
        <strain evidence="4">NC1722</strain>
    </source>
</reference>
<evidence type="ECO:0000256" key="2">
    <source>
        <dbReference type="SAM" id="MobiDB-lite"/>
    </source>
</evidence>
<evidence type="ECO:0000313" key="4">
    <source>
        <dbReference type="EMBL" id="KAJ8367159.1"/>
    </source>
</evidence>
<dbReference type="PROSITE" id="PS50824">
    <property type="entry name" value="DAPIN"/>
    <property type="match status" value="1"/>
</dbReference>
<dbReference type="InterPro" id="IPR030379">
    <property type="entry name" value="G_SEPTIN_dom"/>
</dbReference>
<dbReference type="Gene3D" id="3.40.50.300">
    <property type="entry name" value="P-loop containing nucleotide triphosphate hydrolases"/>
    <property type="match status" value="1"/>
</dbReference>
<dbReference type="GO" id="GO:0006955">
    <property type="term" value="P:immune response"/>
    <property type="evidence" value="ECO:0007669"/>
    <property type="project" value="TreeGrafter"/>
</dbReference>
<gene>
    <name evidence="4" type="ORF">AAFF_G00330570</name>
</gene>
<comment type="similarity">
    <text evidence="1">Belongs to the TRAFAC class TrmE-Era-EngA-EngB-Septin-like GTPase superfamily. Septin GTPase family.</text>
</comment>
<evidence type="ECO:0000256" key="1">
    <source>
        <dbReference type="RuleBase" id="RU004560"/>
    </source>
</evidence>
<accession>A0AAD7R742</accession>
<dbReference type="InterPro" id="IPR027417">
    <property type="entry name" value="P-loop_NTPase"/>
</dbReference>
<proteinExistence type="inferred from homology"/>
<dbReference type="Gene3D" id="1.10.533.10">
    <property type="entry name" value="Death Domain, Fas"/>
    <property type="match status" value="1"/>
</dbReference>
<keyword evidence="1" id="KW-0342">GTP-binding</keyword>
<feature type="domain" description="Pyrin" evidence="3">
    <location>
        <begin position="1"/>
        <end position="86"/>
    </location>
</feature>
<dbReference type="GO" id="GO:0005525">
    <property type="term" value="F:GTP binding"/>
    <property type="evidence" value="ECO:0007669"/>
    <property type="project" value="UniProtKB-KW"/>
</dbReference>
<feature type="region of interest" description="Disordered" evidence="2">
    <location>
        <begin position="84"/>
        <end position="124"/>
    </location>
</feature>
<evidence type="ECO:0000259" key="3">
    <source>
        <dbReference type="PROSITE" id="PS50824"/>
    </source>
</evidence>
<dbReference type="PANTHER" id="PTHR14241:SF19">
    <property type="entry name" value="INTERFERON-INDUCED PROTEIN 44-LIKE ISOFORM X1-RELATED"/>
    <property type="match status" value="1"/>
</dbReference>
<sequence length="399" mass="44490">MEEPVYDLILAALDDLSADQINRFKHKLSSLHKIGYGLTERESNADITVRIIRKFTKTHAIARTAQVFRAIELHDQAGDLDTEANARQGASSAAGTGNTGGSAAGPSSTQTEEPRRLMAKPWRTVQWDPEKREELMDFIKNYKPAMDQVCQARVLLIGTVGSGKSSFFNSISSIFQGHVTHQATSGSDSYKLTTQFRTYQVKAGRDRGPLPFIMCDTMGLERVCGSGLHMEDITSILKGHVMDRYEFNSAVPLQPDSPGYRRSPALGHRVHCLVYVLDASRFSLMPNDIVMKLATIRHKANMMGVPQLVVMTKVDEACPDVAVELKYVYRSRYIKKTVEAVGEHLGVPLSCIVPVKCYTQELDLEHSTDILLLYALQQALRLADSYYDNLSQEGDEDRE</sequence>
<organism evidence="4 5">
    <name type="scientific">Aldrovandia affinis</name>
    <dbReference type="NCBI Taxonomy" id="143900"/>
    <lineage>
        <taxon>Eukaryota</taxon>
        <taxon>Metazoa</taxon>
        <taxon>Chordata</taxon>
        <taxon>Craniata</taxon>
        <taxon>Vertebrata</taxon>
        <taxon>Euteleostomi</taxon>
        <taxon>Actinopterygii</taxon>
        <taxon>Neopterygii</taxon>
        <taxon>Teleostei</taxon>
        <taxon>Notacanthiformes</taxon>
        <taxon>Halosauridae</taxon>
        <taxon>Aldrovandia</taxon>
    </lineage>
</organism>
<name>A0AAD7R742_9TELE</name>
<dbReference type="InterPro" id="IPR011029">
    <property type="entry name" value="DEATH-like_dom_sf"/>
</dbReference>
<dbReference type="Pfam" id="PF02758">
    <property type="entry name" value="PYRIN"/>
    <property type="match status" value="1"/>
</dbReference>
<keyword evidence="1" id="KW-0547">Nucleotide-binding</keyword>